<gene>
    <name evidence="1" type="ORF">NCTC13315_02038</name>
</gene>
<name>A0A378I457_9GAMM</name>
<evidence type="ECO:0000313" key="2">
    <source>
        <dbReference type="Proteomes" id="UP000254968"/>
    </source>
</evidence>
<keyword evidence="2" id="KW-1185">Reference proteome</keyword>
<sequence>MEINYMDLLKERSTPLNKQYFTWREIGGILPISKLDDDAFTRVRIILMNGIELDALRLKHLIARFNKDLQLPLAEIRRVEQHQATMINWLLSADHSPLETTIAYEQVAIEVTAAVAQTEPDPYQAQTYRFGLLEDFDHLYRYSALLDRLEGKDANNILQGYTDIVPGRPTTFHHRAPINDLRDSYDKDRAALLTKIHATMITAAEYQTHDYYMNIGPIFADPIARQLYAEIASVEEQHVTQYGSLMDTRESYIEKWILHEATELYNYISCAEQETNNRIKKIWERFVDYEITHLKIACDLFKQYEHRDPAEILSDKLPEMIDFTSQRDFVRKVLAAEVDLRTDGTKYVKRNKENKDSLVYRDHYNAEGVPAEIVSAGYNWRPGTELNRPNS</sequence>
<protein>
    <submittedName>
        <fullName evidence="1">Uncharacterized protein</fullName>
    </submittedName>
</protein>
<accession>A0A378I457</accession>
<proteinExistence type="predicted"/>
<dbReference type="AlphaFoldDB" id="A0A378I457"/>
<reference evidence="1 2" key="1">
    <citation type="submission" date="2018-06" db="EMBL/GenBank/DDBJ databases">
        <authorList>
            <consortium name="Pathogen Informatics"/>
            <person name="Doyle S."/>
        </authorList>
    </citation>
    <scope>NUCLEOTIDE SEQUENCE [LARGE SCALE GENOMIC DNA]</scope>
    <source>
        <strain evidence="1 2">NCTC13315</strain>
    </source>
</reference>
<dbReference type="InterPro" id="IPR009078">
    <property type="entry name" value="Ferritin-like_SF"/>
</dbReference>
<dbReference type="EMBL" id="UGNV01000001">
    <property type="protein sequence ID" value="STX29495.1"/>
    <property type="molecule type" value="Genomic_DNA"/>
</dbReference>
<dbReference type="Proteomes" id="UP000254968">
    <property type="component" value="Unassembled WGS sequence"/>
</dbReference>
<dbReference type="RefSeq" id="WP_174224094.1">
    <property type="nucleotide sequence ID" value="NZ_CAAAHO010000002.1"/>
</dbReference>
<organism evidence="1 2">
    <name type="scientific">Legionella beliardensis</name>
    <dbReference type="NCBI Taxonomy" id="91822"/>
    <lineage>
        <taxon>Bacteria</taxon>
        <taxon>Pseudomonadati</taxon>
        <taxon>Pseudomonadota</taxon>
        <taxon>Gammaproteobacteria</taxon>
        <taxon>Legionellales</taxon>
        <taxon>Legionellaceae</taxon>
        <taxon>Legionella</taxon>
    </lineage>
</organism>
<dbReference type="SUPFAM" id="SSF47240">
    <property type="entry name" value="Ferritin-like"/>
    <property type="match status" value="2"/>
</dbReference>
<evidence type="ECO:0000313" key="1">
    <source>
        <dbReference type="EMBL" id="STX29495.1"/>
    </source>
</evidence>